<keyword evidence="1" id="KW-0812">Transmembrane</keyword>
<reference evidence="2 3" key="1">
    <citation type="journal article" date="2013" name="Int. J. Syst. Evol. Microbiol.">
        <title>Sphingomonas kyungheensis sp. nov., a bacterium with ginsenoside-converting activity isolated from soil of a ginseng field.</title>
        <authorList>
            <person name="Son H.M."/>
            <person name="Yang J.E."/>
            <person name="Park Y."/>
            <person name="Han C.K."/>
            <person name="Kim S.G."/>
            <person name="Kook M."/>
            <person name="Yi T.H."/>
        </authorList>
    </citation>
    <scope>NUCLEOTIDE SEQUENCE [LARGE SCALE GENOMIC DNA]</scope>
    <source>
        <strain evidence="2 3">LMG 26582</strain>
    </source>
</reference>
<sequence length="57" mass="5925">MSQTISVTTPVAVDPAQAAPVAGSRGKPLAFWLYVLVGVVMIIASAIALPFVATDRR</sequence>
<dbReference type="RefSeq" id="WP_336546003.1">
    <property type="nucleotide sequence ID" value="NZ_JBBBDM010000013.1"/>
</dbReference>
<comment type="caution">
    <text evidence="2">The sequence shown here is derived from an EMBL/GenBank/DDBJ whole genome shotgun (WGS) entry which is preliminary data.</text>
</comment>
<evidence type="ECO:0000256" key="1">
    <source>
        <dbReference type="SAM" id="Phobius"/>
    </source>
</evidence>
<keyword evidence="1" id="KW-0472">Membrane</keyword>
<dbReference type="EMBL" id="JBBBDM010000013">
    <property type="protein sequence ID" value="MEI5688763.1"/>
    <property type="molecule type" value="Genomic_DNA"/>
</dbReference>
<evidence type="ECO:0000313" key="3">
    <source>
        <dbReference type="Proteomes" id="UP001367771"/>
    </source>
</evidence>
<evidence type="ECO:0000313" key="2">
    <source>
        <dbReference type="EMBL" id="MEI5688763.1"/>
    </source>
</evidence>
<accession>A0ABU8H754</accession>
<proteinExistence type="predicted"/>
<keyword evidence="3" id="KW-1185">Reference proteome</keyword>
<feature type="transmembrane region" description="Helical" evidence="1">
    <location>
        <begin position="28"/>
        <end position="53"/>
    </location>
</feature>
<name>A0ABU8H754_9SPHN</name>
<gene>
    <name evidence="2" type="ORF">V8201_16845</name>
</gene>
<organism evidence="2 3">
    <name type="scientific">Sphingomonas kyungheensis</name>
    <dbReference type="NCBI Taxonomy" id="1069987"/>
    <lineage>
        <taxon>Bacteria</taxon>
        <taxon>Pseudomonadati</taxon>
        <taxon>Pseudomonadota</taxon>
        <taxon>Alphaproteobacteria</taxon>
        <taxon>Sphingomonadales</taxon>
        <taxon>Sphingomonadaceae</taxon>
        <taxon>Sphingomonas</taxon>
    </lineage>
</organism>
<protein>
    <submittedName>
        <fullName evidence="2">Uncharacterized protein</fullName>
    </submittedName>
</protein>
<keyword evidence="1" id="KW-1133">Transmembrane helix</keyword>
<dbReference type="Proteomes" id="UP001367771">
    <property type="component" value="Unassembled WGS sequence"/>
</dbReference>